<evidence type="ECO:0000256" key="1">
    <source>
        <dbReference type="ARBA" id="ARBA00004141"/>
    </source>
</evidence>
<keyword evidence="3" id="KW-1133">Transmembrane helix</keyword>
<sequence length="501" mass="53544">MPDGSAPALTDPAYSSDMVTAAALDVNERPSSGFSFIELHDMKPNATIDSVDPEIRSTNSITDSVHNLSGDHADSLGRSIKENYSLDDDTVIYAEADSSYGWVIVAAGFMINVVTIALPASYGVFQQAYKELPEFAGASSVAIAFIGSLGGAGLPLFSIPAGHLSDKYGPRIVCLSGAFLVFISMMLASFSTALWQMIITQGLLFGIGTSLSHIPGISILPDWFIKRRGLATGIAVAGSGLGGLMLGPVLRILISNVGWRWTLRIISLAGGSILALCSLFLRVRTFRKPSKRSHFSNFKDPIFLRLYGVAVIYSFAYFVPFFYIPTYVLKFGMNIEQGALLVGILSGASGLGRVTLGFASDYIGHINTLTGCLVLSTLSILLIWPFSTSFGSVLIFVLVYGYFIGGFICLTSTVTAQLFGAKGNIATVTGMIFNGYLFGDLFGTPIAGAIIDHFTKVSADGTTTVDYIPSILFAGSCFAIGSILLMSIKMTIGKRRFYVKI</sequence>
<dbReference type="InterPro" id="IPR036259">
    <property type="entry name" value="MFS_trans_sf"/>
</dbReference>
<accession>A0ABQ8FN10</accession>
<proteinExistence type="inferred from homology"/>
<feature type="domain" description="Major facilitator superfamily (MFS) profile" evidence="4">
    <location>
        <begin position="101"/>
        <end position="493"/>
    </location>
</feature>
<feature type="transmembrane region" description="Helical" evidence="3">
    <location>
        <begin position="168"/>
        <end position="188"/>
    </location>
</feature>
<evidence type="ECO:0000313" key="5">
    <source>
        <dbReference type="EMBL" id="KAH6600431.1"/>
    </source>
</evidence>
<protein>
    <recommendedName>
        <fullName evidence="4">Major facilitator superfamily (MFS) profile domain-containing protein</fullName>
    </recommendedName>
</protein>
<dbReference type="Gene3D" id="1.20.1250.20">
    <property type="entry name" value="MFS general substrate transporter like domains"/>
    <property type="match status" value="1"/>
</dbReference>
<dbReference type="CDD" id="cd17352">
    <property type="entry name" value="MFS_MCT_SLC16"/>
    <property type="match status" value="1"/>
</dbReference>
<dbReference type="InterPro" id="IPR011701">
    <property type="entry name" value="MFS"/>
</dbReference>
<dbReference type="PANTHER" id="PTHR11360:SF284">
    <property type="entry name" value="EG:103B4.3 PROTEIN-RELATED"/>
    <property type="match status" value="1"/>
</dbReference>
<comment type="caution">
    <text evidence="5">The sequence shown here is derived from an EMBL/GenBank/DDBJ whole genome shotgun (WGS) entry which is preliminary data.</text>
</comment>
<evidence type="ECO:0000313" key="6">
    <source>
        <dbReference type="Proteomes" id="UP001648503"/>
    </source>
</evidence>
<feature type="transmembrane region" description="Helical" evidence="3">
    <location>
        <begin position="471"/>
        <end position="492"/>
    </location>
</feature>
<dbReference type="Pfam" id="PF07690">
    <property type="entry name" value="MFS_1"/>
    <property type="match status" value="1"/>
</dbReference>
<dbReference type="InterPro" id="IPR050327">
    <property type="entry name" value="Proton-linked_MCT"/>
</dbReference>
<feature type="transmembrane region" description="Helical" evidence="3">
    <location>
        <begin position="229"/>
        <end position="249"/>
    </location>
</feature>
<evidence type="ECO:0000256" key="2">
    <source>
        <dbReference type="ARBA" id="ARBA00006727"/>
    </source>
</evidence>
<feature type="transmembrane region" description="Helical" evidence="3">
    <location>
        <begin position="261"/>
        <end position="281"/>
    </location>
</feature>
<comment type="subcellular location">
    <subcellularLocation>
        <location evidence="1">Membrane</location>
        <topology evidence="1">Multi-pass membrane protein</topology>
    </subcellularLocation>
</comment>
<dbReference type="PROSITE" id="PS50850">
    <property type="entry name" value="MFS"/>
    <property type="match status" value="1"/>
</dbReference>
<dbReference type="EMBL" id="JAFCIX010000037">
    <property type="protein sequence ID" value="KAH6600431.1"/>
    <property type="molecule type" value="Genomic_DNA"/>
</dbReference>
<dbReference type="PANTHER" id="PTHR11360">
    <property type="entry name" value="MONOCARBOXYLATE TRANSPORTER"/>
    <property type="match status" value="1"/>
</dbReference>
<evidence type="ECO:0000259" key="4">
    <source>
        <dbReference type="PROSITE" id="PS50850"/>
    </source>
</evidence>
<feature type="transmembrane region" description="Helical" evidence="3">
    <location>
        <begin position="100"/>
        <end position="123"/>
    </location>
</feature>
<keyword evidence="6" id="KW-1185">Reference proteome</keyword>
<comment type="similarity">
    <text evidence="2">Belongs to the major facilitator superfamily. Monocarboxylate porter (TC 2.A.1.13) family.</text>
</comment>
<feature type="transmembrane region" description="Helical" evidence="3">
    <location>
        <begin position="393"/>
        <end position="419"/>
    </location>
</feature>
<feature type="transmembrane region" description="Helical" evidence="3">
    <location>
        <begin position="194"/>
        <end position="217"/>
    </location>
</feature>
<keyword evidence="3" id="KW-0472">Membrane</keyword>
<gene>
    <name evidence="5" type="ORF">BASA50_002328</name>
</gene>
<feature type="transmembrane region" description="Helical" evidence="3">
    <location>
        <begin position="431"/>
        <end position="451"/>
    </location>
</feature>
<feature type="transmembrane region" description="Helical" evidence="3">
    <location>
        <begin position="135"/>
        <end position="156"/>
    </location>
</feature>
<feature type="transmembrane region" description="Helical" evidence="3">
    <location>
        <begin position="302"/>
        <end position="325"/>
    </location>
</feature>
<dbReference type="InterPro" id="IPR020846">
    <property type="entry name" value="MFS_dom"/>
</dbReference>
<organism evidence="5 6">
    <name type="scientific">Batrachochytrium salamandrivorans</name>
    <dbReference type="NCBI Taxonomy" id="1357716"/>
    <lineage>
        <taxon>Eukaryota</taxon>
        <taxon>Fungi</taxon>
        <taxon>Fungi incertae sedis</taxon>
        <taxon>Chytridiomycota</taxon>
        <taxon>Chytridiomycota incertae sedis</taxon>
        <taxon>Chytridiomycetes</taxon>
        <taxon>Rhizophydiales</taxon>
        <taxon>Rhizophydiales incertae sedis</taxon>
        <taxon>Batrachochytrium</taxon>
    </lineage>
</organism>
<feature type="transmembrane region" description="Helical" evidence="3">
    <location>
        <begin position="337"/>
        <end position="356"/>
    </location>
</feature>
<evidence type="ECO:0000256" key="3">
    <source>
        <dbReference type="SAM" id="Phobius"/>
    </source>
</evidence>
<name>A0ABQ8FN10_9FUNG</name>
<dbReference type="SUPFAM" id="SSF103473">
    <property type="entry name" value="MFS general substrate transporter"/>
    <property type="match status" value="1"/>
</dbReference>
<dbReference type="Proteomes" id="UP001648503">
    <property type="component" value="Unassembled WGS sequence"/>
</dbReference>
<reference evidence="5 6" key="1">
    <citation type="submission" date="2021-02" db="EMBL/GenBank/DDBJ databases">
        <title>Variation within the Batrachochytrium salamandrivorans European outbreak.</title>
        <authorList>
            <person name="Kelly M."/>
            <person name="Pasmans F."/>
            <person name="Shea T.P."/>
            <person name="Munoz J.F."/>
            <person name="Carranza S."/>
            <person name="Cuomo C.A."/>
            <person name="Martel A."/>
        </authorList>
    </citation>
    <scope>NUCLEOTIDE SEQUENCE [LARGE SCALE GENOMIC DNA]</scope>
    <source>
        <strain evidence="5 6">AMFP18/2</strain>
    </source>
</reference>
<feature type="transmembrane region" description="Helical" evidence="3">
    <location>
        <begin position="368"/>
        <end position="387"/>
    </location>
</feature>
<keyword evidence="3" id="KW-0812">Transmembrane</keyword>